<name>A0ABD3NA50_9STRA</name>
<keyword evidence="9 10" id="KW-0472">Membrane</keyword>
<accession>A0ABD3NA50</accession>
<feature type="transmembrane region" description="Helical" evidence="10">
    <location>
        <begin position="190"/>
        <end position="210"/>
    </location>
</feature>
<keyword evidence="5" id="KW-0762">Sugar transport</keyword>
<evidence type="ECO:0000256" key="1">
    <source>
        <dbReference type="ARBA" id="ARBA00004651"/>
    </source>
</evidence>
<evidence type="ECO:0000256" key="4">
    <source>
        <dbReference type="ARBA" id="ARBA00022475"/>
    </source>
</evidence>
<keyword evidence="12" id="KW-1185">Reference proteome</keyword>
<protein>
    <submittedName>
        <fullName evidence="11">Uncharacterized protein</fullName>
    </submittedName>
</protein>
<keyword evidence="6 10" id="KW-0812">Transmembrane</keyword>
<evidence type="ECO:0000313" key="11">
    <source>
        <dbReference type="EMBL" id="KAL3769575.1"/>
    </source>
</evidence>
<keyword evidence="3" id="KW-0813">Transport</keyword>
<dbReference type="Pfam" id="PF03083">
    <property type="entry name" value="MtN3_slv"/>
    <property type="match status" value="1"/>
</dbReference>
<feature type="transmembrane region" description="Helical" evidence="10">
    <location>
        <begin position="164"/>
        <end position="184"/>
    </location>
</feature>
<dbReference type="Proteomes" id="UP001530293">
    <property type="component" value="Unassembled WGS sequence"/>
</dbReference>
<gene>
    <name evidence="11" type="ORF">ACHAWU_005527</name>
</gene>
<keyword evidence="7" id="KW-0677">Repeat</keyword>
<dbReference type="PANTHER" id="PTHR10791:SF30">
    <property type="entry name" value="SUGAR TRANSPORTER SWEET1"/>
    <property type="match status" value="1"/>
</dbReference>
<feature type="transmembrane region" description="Helical" evidence="10">
    <location>
        <begin position="57"/>
        <end position="80"/>
    </location>
</feature>
<feature type="transmembrane region" description="Helical" evidence="10">
    <location>
        <begin position="100"/>
        <end position="118"/>
    </location>
</feature>
<comment type="subcellular location">
    <subcellularLocation>
        <location evidence="1">Cell membrane</location>
        <topology evidence="1">Multi-pass membrane protein</topology>
    </subcellularLocation>
</comment>
<evidence type="ECO:0000256" key="7">
    <source>
        <dbReference type="ARBA" id="ARBA00022737"/>
    </source>
</evidence>
<evidence type="ECO:0000313" key="12">
    <source>
        <dbReference type="Proteomes" id="UP001530293"/>
    </source>
</evidence>
<dbReference type="PANTHER" id="PTHR10791">
    <property type="entry name" value="RAG1-ACTIVATING PROTEIN 1"/>
    <property type="match status" value="1"/>
</dbReference>
<dbReference type="InterPro" id="IPR047664">
    <property type="entry name" value="SWEET"/>
</dbReference>
<dbReference type="InterPro" id="IPR004316">
    <property type="entry name" value="SWEET_rpt"/>
</dbReference>
<evidence type="ECO:0000256" key="8">
    <source>
        <dbReference type="ARBA" id="ARBA00022989"/>
    </source>
</evidence>
<proteinExistence type="inferred from homology"/>
<comment type="similarity">
    <text evidence="2">Belongs to the SWEET sugar transporter family.</text>
</comment>
<dbReference type="GO" id="GO:0005886">
    <property type="term" value="C:plasma membrane"/>
    <property type="evidence" value="ECO:0007669"/>
    <property type="project" value="UniProtKB-SubCell"/>
</dbReference>
<organism evidence="11 12">
    <name type="scientific">Discostella pseudostelligera</name>
    <dbReference type="NCBI Taxonomy" id="259834"/>
    <lineage>
        <taxon>Eukaryota</taxon>
        <taxon>Sar</taxon>
        <taxon>Stramenopiles</taxon>
        <taxon>Ochrophyta</taxon>
        <taxon>Bacillariophyta</taxon>
        <taxon>Coscinodiscophyceae</taxon>
        <taxon>Thalassiosirophycidae</taxon>
        <taxon>Stephanodiscales</taxon>
        <taxon>Stephanodiscaceae</taxon>
        <taxon>Discostella</taxon>
    </lineage>
</organism>
<dbReference type="AlphaFoldDB" id="A0ABD3NA50"/>
<keyword evidence="8 10" id="KW-1133">Transmembrane helix</keyword>
<feature type="transmembrane region" description="Helical" evidence="10">
    <location>
        <begin position="124"/>
        <end position="144"/>
    </location>
</feature>
<evidence type="ECO:0000256" key="10">
    <source>
        <dbReference type="SAM" id="Phobius"/>
    </source>
</evidence>
<evidence type="ECO:0000256" key="5">
    <source>
        <dbReference type="ARBA" id="ARBA00022597"/>
    </source>
</evidence>
<sequence>MTYSIGETANAIVVITLGCFATATSAQEQESAASMSEDVYDPSFDWSAPITTGTMTVISWTTFVNLCGIIAPTCTALLSLAPLPTMYRISRDNTVGKLPLLPYSMMLSASSLWLLHGLLERLLSVSKCSIVGVIMGACYITVFVKHCGPNAINLPGTVPQHLKAAEAIVLCNLCLAASGVAFAADVIGKEAVIVTIVLFAGPLVVMKRVIASKSAASIPLPFTLS</sequence>
<dbReference type="EMBL" id="JALLBG020000054">
    <property type="protein sequence ID" value="KAL3769575.1"/>
    <property type="molecule type" value="Genomic_DNA"/>
</dbReference>
<comment type="caution">
    <text evidence="11">The sequence shown here is derived from an EMBL/GenBank/DDBJ whole genome shotgun (WGS) entry which is preliminary data.</text>
</comment>
<evidence type="ECO:0000256" key="3">
    <source>
        <dbReference type="ARBA" id="ARBA00022448"/>
    </source>
</evidence>
<evidence type="ECO:0000256" key="6">
    <source>
        <dbReference type="ARBA" id="ARBA00022692"/>
    </source>
</evidence>
<evidence type="ECO:0000256" key="9">
    <source>
        <dbReference type="ARBA" id="ARBA00023136"/>
    </source>
</evidence>
<reference evidence="11 12" key="1">
    <citation type="submission" date="2024-10" db="EMBL/GenBank/DDBJ databases">
        <title>Updated reference genomes for cyclostephanoid diatoms.</title>
        <authorList>
            <person name="Roberts W.R."/>
            <person name="Alverson A.J."/>
        </authorList>
    </citation>
    <scope>NUCLEOTIDE SEQUENCE [LARGE SCALE GENOMIC DNA]</scope>
    <source>
        <strain evidence="11 12">AJA232-27</strain>
    </source>
</reference>
<dbReference type="Gene3D" id="1.20.1280.290">
    <property type="match status" value="1"/>
</dbReference>
<keyword evidence="4" id="KW-1003">Cell membrane</keyword>
<evidence type="ECO:0000256" key="2">
    <source>
        <dbReference type="ARBA" id="ARBA00007809"/>
    </source>
</evidence>